<evidence type="ECO:0000313" key="1">
    <source>
        <dbReference type="EMBL" id="TGE16836.1"/>
    </source>
</evidence>
<dbReference type="RefSeq" id="WP_210114427.1">
    <property type="nucleotide sequence ID" value="NZ_SRLD01000014.1"/>
</dbReference>
<name>A0A4Z0PM24_9BACT</name>
<evidence type="ECO:0000313" key="2">
    <source>
        <dbReference type="Proteomes" id="UP000297739"/>
    </source>
</evidence>
<comment type="caution">
    <text evidence="1">The sequence shown here is derived from an EMBL/GenBank/DDBJ whole genome shotgun (WGS) entry which is preliminary data.</text>
</comment>
<reference evidence="1 2" key="1">
    <citation type="submission" date="2019-04" db="EMBL/GenBank/DDBJ databases">
        <authorList>
            <person name="Feng G."/>
            <person name="Zhang J."/>
            <person name="Zhu H."/>
        </authorList>
    </citation>
    <scope>NUCLEOTIDE SEQUENCE [LARGE SCALE GENOMIC DNA]</scope>
    <source>
        <strain evidence="1 2">JCM 17223</strain>
    </source>
</reference>
<gene>
    <name evidence="1" type="ORF">E5J99_09000</name>
</gene>
<accession>A0A4Z0PM24</accession>
<keyword evidence="2" id="KW-1185">Reference proteome</keyword>
<dbReference type="AlphaFoldDB" id="A0A4Z0PM24"/>
<dbReference type="Proteomes" id="UP000297739">
    <property type="component" value="Unassembled WGS sequence"/>
</dbReference>
<sequence length="447" mass="50142">MSFAKTMAKALTKKEVREAIKAQSIQYFDKDYDVLFSQLKQAKVGRQKTLYSYLDSLSQSGIALGRIATNLPLLNIYVPQFPNQEWDAATQVPLVAVRDAQDRLIAFNQDGEQAELDPKEQPNIPVLVIKDNERVLAGRGAPSTKNHGDFLFKDGEVSYYFLDNEYNGVQSSIATRKVGLYDPSAPDYKVREAFGIGNTCQNCAQRDWIYYNINVSGGQSEGTLNSNFEEAITAMRFENLAGFTTIGGWDEGNYEFWINGFFGGSSPTTLTPNFKNLSVSADNLFTYHMERRTKGIFGWNSYYVKVVDAPKEYTFTVPVKFVPWDMKKYGDTWGMMLEEYDPTVTEKKTYKHTTTVGTNWKLDASTGTDIKVGGSLGGSTTNQKEYTVEYESQTGNDRLGGVVVSFNSPVITRLQGGELVWLEPNTVWTNELTSGTVIMSFETVRVR</sequence>
<protein>
    <submittedName>
        <fullName evidence="1">Uncharacterized protein</fullName>
    </submittedName>
</protein>
<organism evidence="1 2">
    <name type="scientific">Hymenobacter elongatus</name>
    <dbReference type="NCBI Taxonomy" id="877208"/>
    <lineage>
        <taxon>Bacteria</taxon>
        <taxon>Pseudomonadati</taxon>
        <taxon>Bacteroidota</taxon>
        <taxon>Cytophagia</taxon>
        <taxon>Cytophagales</taxon>
        <taxon>Hymenobacteraceae</taxon>
        <taxon>Hymenobacter</taxon>
    </lineage>
</organism>
<proteinExistence type="predicted"/>
<dbReference type="EMBL" id="SRLD01000014">
    <property type="protein sequence ID" value="TGE16836.1"/>
    <property type="molecule type" value="Genomic_DNA"/>
</dbReference>